<organism evidence="1 2">
    <name type="scientific">Lysobacter panacisoli</name>
    <dbReference type="NCBI Taxonomy" id="1255263"/>
    <lineage>
        <taxon>Bacteria</taxon>
        <taxon>Pseudomonadati</taxon>
        <taxon>Pseudomonadota</taxon>
        <taxon>Gammaproteobacteria</taxon>
        <taxon>Lysobacterales</taxon>
        <taxon>Lysobacteraceae</taxon>
        <taxon>Lysobacter</taxon>
    </lineage>
</organism>
<sequence length="66" mass="6652">MTCTAGMRHGGTGDTAWSALMVTMGVRTAASPGGAAGSREHPTASVIAAMPANSGARKRPPRLTWA</sequence>
<dbReference type="EMBL" id="BAABKY010000005">
    <property type="protein sequence ID" value="GAA5081355.1"/>
    <property type="molecule type" value="Genomic_DNA"/>
</dbReference>
<keyword evidence="2" id="KW-1185">Reference proteome</keyword>
<accession>A0ABP9LNH7</accession>
<gene>
    <name evidence="1" type="ORF">GCM10025759_31570</name>
</gene>
<name>A0ABP9LNH7_9GAMM</name>
<reference evidence="2" key="1">
    <citation type="journal article" date="2019" name="Int. J. Syst. Evol. Microbiol.">
        <title>The Global Catalogue of Microorganisms (GCM) 10K type strain sequencing project: providing services to taxonomists for standard genome sequencing and annotation.</title>
        <authorList>
            <consortium name="The Broad Institute Genomics Platform"/>
            <consortium name="The Broad Institute Genome Sequencing Center for Infectious Disease"/>
            <person name="Wu L."/>
            <person name="Ma J."/>
        </authorList>
    </citation>
    <scope>NUCLEOTIDE SEQUENCE [LARGE SCALE GENOMIC DNA]</scope>
    <source>
        <strain evidence="2">JCM 19212</strain>
    </source>
</reference>
<protein>
    <submittedName>
        <fullName evidence="1">Uncharacterized protein</fullName>
    </submittedName>
</protein>
<evidence type="ECO:0000313" key="2">
    <source>
        <dbReference type="Proteomes" id="UP001501083"/>
    </source>
</evidence>
<comment type="caution">
    <text evidence="1">The sequence shown here is derived from an EMBL/GenBank/DDBJ whole genome shotgun (WGS) entry which is preliminary data.</text>
</comment>
<dbReference type="Proteomes" id="UP001501083">
    <property type="component" value="Unassembled WGS sequence"/>
</dbReference>
<evidence type="ECO:0000313" key="1">
    <source>
        <dbReference type="EMBL" id="GAA5081355.1"/>
    </source>
</evidence>
<proteinExistence type="predicted"/>